<sequence length="80" mass="8385">MFVYFLQKLQTCLYLPASCSSFAQSSLGSSLLVSPAGTPGLSLLLGASTARSLLWGHPLLCVPVHTWSSSSAPPFSLLVS</sequence>
<comment type="caution">
    <text evidence="1">The sequence shown here is derived from an EMBL/GenBank/DDBJ whole genome shotgun (WGS) entry which is preliminary data.</text>
</comment>
<dbReference type="EMBL" id="CATNWA010020093">
    <property type="protein sequence ID" value="CAI9616651.1"/>
    <property type="molecule type" value="Genomic_DNA"/>
</dbReference>
<evidence type="ECO:0000313" key="2">
    <source>
        <dbReference type="Proteomes" id="UP001162483"/>
    </source>
</evidence>
<accession>A0ABN9H9U1</accession>
<name>A0ABN9H9U1_9NEOB</name>
<keyword evidence="2" id="KW-1185">Reference proteome</keyword>
<proteinExistence type="predicted"/>
<dbReference type="Proteomes" id="UP001162483">
    <property type="component" value="Unassembled WGS sequence"/>
</dbReference>
<organism evidence="1 2">
    <name type="scientific">Staurois parvus</name>
    <dbReference type="NCBI Taxonomy" id="386267"/>
    <lineage>
        <taxon>Eukaryota</taxon>
        <taxon>Metazoa</taxon>
        <taxon>Chordata</taxon>
        <taxon>Craniata</taxon>
        <taxon>Vertebrata</taxon>
        <taxon>Euteleostomi</taxon>
        <taxon>Amphibia</taxon>
        <taxon>Batrachia</taxon>
        <taxon>Anura</taxon>
        <taxon>Neobatrachia</taxon>
        <taxon>Ranoidea</taxon>
        <taxon>Ranidae</taxon>
        <taxon>Staurois</taxon>
    </lineage>
</organism>
<reference evidence="1" key="1">
    <citation type="submission" date="2023-05" db="EMBL/GenBank/DDBJ databases">
        <authorList>
            <person name="Stuckert A."/>
        </authorList>
    </citation>
    <scope>NUCLEOTIDE SEQUENCE</scope>
</reference>
<evidence type="ECO:0000313" key="1">
    <source>
        <dbReference type="EMBL" id="CAI9616651.1"/>
    </source>
</evidence>
<protein>
    <recommendedName>
        <fullName evidence="3">Secreted protein</fullName>
    </recommendedName>
</protein>
<evidence type="ECO:0008006" key="3">
    <source>
        <dbReference type="Google" id="ProtNLM"/>
    </source>
</evidence>
<gene>
    <name evidence="1" type="ORF">SPARVUS_LOCUS15420884</name>
</gene>